<name>A0A8H7RA48_9FUNG</name>
<dbReference type="AlphaFoldDB" id="A0A8H7RA48"/>
<comment type="caution">
    <text evidence="1">The sequence shown here is derived from an EMBL/GenBank/DDBJ whole genome shotgun (WGS) entry which is preliminary data.</text>
</comment>
<sequence length="103" mass="11933">MRTRVAVLQSQNLFRSTQLPEDTLLAHLLPYIQSSTSRSHWYKLANTQMWKSYCRPMLDVLDRRKLISIRSTFLADQFQNLHTNSDSILLSSTRPTAQVAPIL</sequence>
<reference evidence="1" key="1">
    <citation type="submission" date="2020-12" db="EMBL/GenBank/DDBJ databases">
        <title>Metabolic potential, ecology and presence of endohyphal bacteria is reflected in genomic diversity of Mucoromycotina.</title>
        <authorList>
            <person name="Muszewska A."/>
            <person name="Okrasinska A."/>
            <person name="Steczkiewicz K."/>
            <person name="Drgas O."/>
            <person name="Orlowska M."/>
            <person name="Perlinska-Lenart U."/>
            <person name="Aleksandrzak-Piekarczyk T."/>
            <person name="Szatraj K."/>
            <person name="Zielenkiewicz U."/>
            <person name="Pilsyk S."/>
            <person name="Malc E."/>
            <person name="Mieczkowski P."/>
            <person name="Kruszewska J.S."/>
            <person name="Biernat P."/>
            <person name="Pawlowska J."/>
        </authorList>
    </citation>
    <scope>NUCLEOTIDE SEQUENCE</scope>
    <source>
        <strain evidence="1">CBS 226.32</strain>
    </source>
</reference>
<dbReference type="OrthoDB" id="2203363at2759"/>
<gene>
    <name evidence="1" type="ORF">INT46_000801</name>
</gene>
<dbReference type="EMBL" id="JAEPRC010000164">
    <property type="protein sequence ID" value="KAG2205891.1"/>
    <property type="molecule type" value="Genomic_DNA"/>
</dbReference>
<protein>
    <submittedName>
        <fullName evidence="1">Uncharacterized protein</fullName>
    </submittedName>
</protein>
<evidence type="ECO:0000313" key="2">
    <source>
        <dbReference type="Proteomes" id="UP000650833"/>
    </source>
</evidence>
<organism evidence="1 2">
    <name type="scientific">Mucor plumbeus</name>
    <dbReference type="NCBI Taxonomy" id="97098"/>
    <lineage>
        <taxon>Eukaryota</taxon>
        <taxon>Fungi</taxon>
        <taxon>Fungi incertae sedis</taxon>
        <taxon>Mucoromycota</taxon>
        <taxon>Mucoromycotina</taxon>
        <taxon>Mucoromycetes</taxon>
        <taxon>Mucorales</taxon>
        <taxon>Mucorineae</taxon>
        <taxon>Mucoraceae</taxon>
        <taxon>Mucor</taxon>
    </lineage>
</organism>
<dbReference type="Proteomes" id="UP000650833">
    <property type="component" value="Unassembled WGS sequence"/>
</dbReference>
<proteinExistence type="predicted"/>
<keyword evidence="2" id="KW-1185">Reference proteome</keyword>
<accession>A0A8H7RA48</accession>
<evidence type="ECO:0000313" key="1">
    <source>
        <dbReference type="EMBL" id="KAG2205891.1"/>
    </source>
</evidence>